<dbReference type="FunCoup" id="Q2LR32">
    <property type="interactions" value="168"/>
</dbReference>
<keyword evidence="1" id="KW-0238">DNA-binding</keyword>
<dbReference type="SMART" id="SM00422">
    <property type="entry name" value="HTH_MERR"/>
    <property type="match status" value="1"/>
</dbReference>
<protein>
    <submittedName>
        <fullName evidence="3">Transcriptional regulator, MerR family</fullName>
    </submittedName>
</protein>
<dbReference type="eggNOG" id="COG0789">
    <property type="taxonomic scope" value="Bacteria"/>
</dbReference>
<evidence type="ECO:0000256" key="1">
    <source>
        <dbReference type="ARBA" id="ARBA00023125"/>
    </source>
</evidence>
<dbReference type="InterPro" id="IPR047057">
    <property type="entry name" value="MerR_fam"/>
</dbReference>
<dbReference type="GO" id="GO:0003677">
    <property type="term" value="F:DNA binding"/>
    <property type="evidence" value="ECO:0007669"/>
    <property type="project" value="UniProtKB-KW"/>
</dbReference>
<evidence type="ECO:0000259" key="2">
    <source>
        <dbReference type="PROSITE" id="PS50937"/>
    </source>
</evidence>
<dbReference type="KEGG" id="sat:SYN_01725"/>
<dbReference type="GO" id="GO:0003700">
    <property type="term" value="F:DNA-binding transcription factor activity"/>
    <property type="evidence" value="ECO:0007669"/>
    <property type="project" value="InterPro"/>
</dbReference>
<dbReference type="HOGENOM" id="CLU_045945_4_2_7"/>
<dbReference type="InParanoid" id="Q2LR32"/>
<dbReference type="STRING" id="56780.SYN_01725"/>
<dbReference type="Gene3D" id="1.10.1660.10">
    <property type="match status" value="1"/>
</dbReference>
<dbReference type="InterPro" id="IPR000551">
    <property type="entry name" value="MerR-type_HTH_dom"/>
</dbReference>
<reference evidence="3 4" key="1">
    <citation type="journal article" date="2007" name="Proc. Natl. Acad. Sci. U.S.A.">
        <title>The genome of Syntrophus aciditrophicus: life at the thermodynamic limit of microbial growth.</title>
        <authorList>
            <person name="McInerney M.J."/>
            <person name="Rohlin L."/>
            <person name="Mouttaki H."/>
            <person name="Kim U."/>
            <person name="Krupp R.S."/>
            <person name="Rios-Hernandez L."/>
            <person name="Sieber J."/>
            <person name="Struchtemeyer C.G."/>
            <person name="Bhattacharyya A."/>
            <person name="Campbell J.W."/>
            <person name="Gunsalus R.P."/>
        </authorList>
    </citation>
    <scope>NUCLEOTIDE SEQUENCE [LARGE SCALE GENOMIC DNA]</scope>
    <source>
        <strain evidence="3 4">SB</strain>
    </source>
</reference>
<organism evidence="3 4">
    <name type="scientific">Syntrophus aciditrophicus (strain SB)</name>
    <dbReference type="NCBI Taxonomy" id="56780"/>
    <lineage>
        <taxon>Bacteria</taxon>
        <taxon>Pseudomonadati</taxon>
        <taxon>Thermodesulfobacteriota</taxon>
        <taxon>Syntrophia</taxon>
        <taxon>Syntrophales</taxon>
        <taxon>Syntrophaceae</taxon>
        <taxon>Syntrophus</taxon>
    </lineage>
</organism>
<dbReference type="Pfam" id="PF13411">
    <property type="entry name" value="MerR_1"/>
    <property type="match status" value="1"/>
</dbReference>
<dbReference type="CDD" id="cd04765">
    <property type="entry name" value="HTH_MlrA-like_sg2"/>
    <property type="match status" value="1"/>
</dbReference>
<dbReference type="AlphaFoldDB" id="Q2LR32"/>
<dbReference type="PROSITE" id="PS50937">
    <property type="entry name" value="HTH_MERR_2"/>
    <property type="match status" value="1"/>
</dbReference>
<dbReference type="InterPro" id="IPR009061">
    <property type="entry name" value="DNA-bd_dom_put_sf"/>
</dbReference>
<dbReference type="RefSeq" id="WP_011416573.1">
    <property type="nucleotide sequence ID" value="NC_007759.1"/>
</dbReference>
<name>Q2LR32_SYNAS</name>
<dbReference type="PANTHER" id="PTHR30204">
    <property type="entry name" value="REDOX-CYCLING DRUG-SENSING TRANSCRIPTIONAL ACTIVATOR SOXR"/>
    <property type="match status" value="1"/>
</dbReference>
<dbReference type="EMBL" id="CP000252">
    <property type="protein sequence ID" value="ABC76539.1"/>
    <property type="molecule type" value="Genomic_DNA"/>
</dbReference>
<evidence type="ECO:0000313" key="3">
    <source>
        <dbReference type="EMBL" id="ABC76539.1"/>
    </source>
</evidence>
<accession>Q2LR32</accession>
<dbReference type="Proteomes" id="UP000001933">
    <property type="component" value="Chromosome"/>
</dbReference>
<dbReference type="OrthoDB" id="9810140at2"/>
<proteinExistence type="predicted"/>
<keyword evidence="4" id="KW-1185">Reference proteome</keyword>
<sequence>MDAVIPPEKAYFRISEVSKILGVEPYVIRFWESEFKSVRPIRTKSDQRLYRRTDVQELLTIKVLLHEEFFTIKGAKRQLLLRKAARNSSIRETNLREKLNAVRKGLLQIQALLKTSNKAE</sequence>
<dbReference type="SUPFAM" id="SSF46955">
    <property type="entry name" value="Putative DNA-binding domain"/>
    <property type="match status" value="1"/>
</dbReference>
<evidence type="ECO:0000313" key="4">
    <source>
        <dbReference type="Proteomes" id="UP000001933"/>
    </source>
</evidence>
<feature type="domain" description="HTH merR-type" evidence="2">
    <location>
        <begin position="11"/>
        <end position="81"/>
    </location>
</feature>
<gene>
    <name evidence="3" type="ORF">SYN_01725</name>
</gene>
<dbReference type="PANTHER" id="PTHR30204:SF15">
    <property type="entry name" value="BLL5018 PROTEIN"/>
    <property type="match status" value="1"/>
</dbReference>